<reference evidence="1" key="1">
    <citation type="journal article" date="2014" name="Front. Microbiol.">
        <title>High frequency of phylogenetically diverse reductive dehalogenase-homologous genes in deep subseafloor sedimentary metagenomes.</title>
        <authorList>
            <person name="Kawai M."/>
            <person name="Futagami T."/>
            <person name="Toyoda A."/>
            <person name="Takaki Y."/>
            <person name="Nishi S."/>
            <person name="Hori S."/>
            <person name="Arai W."/>
            <person name="Tsubouchi T."/>
            <person name="Morono Y."/>
            <person name="Uchiyama I."/>
            <person name="Ito T."/>
            <person name="Fujiyama A."/>
            <person name="Inagaki F."/>
            <person name="Takami H."/>
        </authorList>
    </citation>
    <scope>NUCLEOTIDE SEQUENCE</scope>
    <source>
        <strain evidence="1">Expedition CK06-06</strain>
    </source>
</reference>
<proteinExistence type="predicted"/>
<comment type="caution">
    <text evidence="1">The sequence shown here is derived from an EMBL/GenBank/DDBJ whole genome shotgun (WGS) entry which is preliminary data.</text>
</comment>
<dbReference type="EMBL" id="BART01009054">
    <property type="protein sequence ID" value="GAG62128.1"/>
    <property type="molecule type" value="Genomic_DNA"/>
</dbReference>
<name>X0ZP20_9ZZZZ</name>
<protein>
    <submittedName>
        <fullName evidence="1">Uncharacterized protein</fullName>
    </submittedName>
</protein>
<accession>X0ZP20</accession>
<sequence length="90" mass="11214">MINQTEYGCLEELFNDLDQKFISLYEIRMIISAYRRKEIKIDRHEKTHQVPNFIYDDFLHKLRRYNNDKKIDTFTEYDNVIKTKWKYKLS</sequence>
<evidence type="ECO:0000313" key="1">
    <source>
        <dbReference type="EMBL" id="GAG62128.1"/>
    </source>
</evidence>
<dbReference type="AlphaFoldDB" id="X0ZP20"/>
<organism evidence="1">
    <name type="scientific">marine sediment metagenome</name>
    <dbReference type="NCBI Taxonomy" id="412755"/>
    <lineage>
        <taxon>unclassified sequences</taxon>
        <taxon>metagenomes</taxon>
        <taxon>ecological metagenomes</taxon>
    </lineage>
</organism>
<gene>
    <name evidence="1" type="ORF">S01H4_20181</name>
</gene>